<evidence type="ECO:0000256" key="5">
    <source>
        <dbReference type="ARBA" id="ARBA00022840"/>
    </source>
</evidence>
<dbReference type="InterPro" id="IPR002300">
    <property type="entry name" value="aa-tRNA-synth_Ia"/>
</dbReference>
<dbReference type="PANTHER" id="PTHR43740:SF2">
    <property type="entry name" value="LEUCINE--TRNA LIGASE, MITOCHONDRIAL"/>
    <property type="match status" value="1"/>
</dbReference>
<dbReference type="PANTHER" id="PTHR43740">
    <property type="entry name" value="LEUCYL-TRNA SYNTHETASE"/>
    <property type="match status" value="1"/>
</dbReference>
<evidence type="ECO:0000256" key="4">
    <source>
        <dbReference type="ARBA" id="ARBA00022741"/>
    </source>
</evidence>
<dbReference type="Gene3D" id="1.10.730.10">
    <property type="entry name" value="Isoleucyl-tRNA Synthetase, Domain 1"/>
    <property type="match status" value="1"/>
</dbReference>
<evidence type="ECO:0000256" key="9">
    <source>
        <dbReference type="HAMAP-Rule" id="MF_00049"/>
    </source>
</evidence>
<dbReference type="InterPro" id="IPR009008">
    <property type="entry name" value="Val/Leu/Ile-tRNA-synth_edit"/>
</dbReference>
<dbReference type="InterPro" id="IPR002302">
    <property type="entry name" value="Leu-tRNA-ligase"/>
</dbReference>
<dbReference type="Pfam" id="PF00133">
    <property type="entry name" value="tRNA-synt_1"/>
    <property type="match status" value="2"/>
</dbReference>
<evidence type="ECO:0000256" key="3">
    <source>
        <dbReference type="ARBA" id="ARBA00022598"/>
    </source>
</evidence>
<gene>
    <name evidence="9" type="primary">leuS</name>
    <name evidence="14" type="ORF">ACFQHR_18560</name>
</gene>
<sequence>MSEYDYRSIEQKWQRFWSENKTFKTDIDKSKPKFYAMDMFPYPSGAGLHVGHPLGYIASDIVSRYKRLKGFNVLHPMGFDSFGLPAEQYAIQTGQHPAVTTKQNIERYIEQLSNLGFSFDWDREIRTSEPSYYKWTQWIFMQLFNSWYNYDTNKAEPIEKLVSEFSMRGNTTINAACDEDTPHVTADAWARLSEKEQQDLLLKYRLTFLSEAVVNWCPALGTVLANDEVIGGVSERGGYPVERKLMKQWMMRITAYAERLLQGLDTIDWPEPVKEMQRNWIGKSVGAELRFQIDGHEHKHITVFTTRIDTIFGVSFVVLAPEHEYVTEITTPEQKAEVEEYVAWAKNRSERDRMSDVKTVTGTFTGSYAINPISGEKVPVWIADYVLAGYGTGAVMAVPGHDSRDYAFAIKFNLPIPEVVAGGDLSKEAHAAKEGKIINSDFLNGLEVKEAIKAGIQRAEELGVGKARINYRMRDAVFGRQRYWGEPVPVYYKDGIPALLEESELPLMLPEVDAYLPTETGEPPLGRAQDWKYRGEFEYELSTMPGWAGSSWYWYRYMDPKNDKAFASQEAINYWQAVDLYIGGSEHATGHLLYSRFWNKFLFDLGLVNQDEPFKKLINQGMILGVSEKIVRSGGAISSNMEIIRTITGARELNDIEVFSQYLSMDVDSFLTEAGTQKQNSTLFVPIEFTTNHTMEVEQILEFLRWKNERMSSVFTVKNGYHIFHYDNAENDYKYFGFEPIYEGESPNLNSTGIGNKTSHNEIPSAFMTRPEVEKMSKSKYNVVNPDVLIKEYGADTLRMYEMFLGPLEQFKPWNTNGMDGVYKFLRRFWKLFFDDQGNWAVTEETPTPAELKSLHKTIKKVEEDIERFSFGTSVSQFMICVNELTALKTKKRAILEPLTVVLASYAPHITEELWNRLGHSESIAYAAYPEWKEEFLTESTFDYPISVNGKVKTKLTFDLKASKEEVEKEVLASEQVQKLLEGKPVKKVIVVPGKIVNVVI</sequence>
<dbReference type="EMBL" id="JBHSYQ010000016">
    <property type="protein sequence ID" value="MFC6999644.1"/>
    <property type="molecule type" value="Genomic_DNA"/>
</dbReference>
<keyword evidence="7 9" id="KW-0030">Aminoacyl-tRNA synthetase</keyword>
<dbReference type="InterPro" id="IPR013155">
    <property type="entry name" value="M/V/L/I-tRNA-synth_anticd-bd"/>
</dbReference>
<comment type="catalytic activity">
    <reaction evidence="8 9">
        <text>tRNA(Leu) + L-leucine + ATP = L-leucyl-tRNA(Leu) + AMP + diphosphate</text>
        <dbReference type="Rhea" id="RHEA:11688"/>
        <dbReference type="Rhea" id="RHEA-COMP:9613"/>
        <dbReference type="Rhea" id="RHEA-COMP:9622"/>
        <dbReference type="ChEBI" id="CHEBI:30616"/>
        <dbReference type="ChEBI" id="CHEBI:33019"/>
        <dbReference type="ChEBI" id="CHEBI:57427"/>
        <dbReference type="ChEBI" id="CHEBI:78442"/>
        <dbReference type="ChEBI" id="CHEBI:78494"/>
        <dbReference type="ChEBI" id="CHEBI:456215"/>
        <dbReference type="EC" id="6.1.1.4"/>
    </reaction>
</comment>
<dbReference type="CDD" id="cd07958">
    <property type="entry name" value="Anticodon_Ia_Leu_BEm"/>
    <property type="match status" value="1"/>
</dbReference>
<feature type="domain" description="Aminoacyl-tRNA synthetase class Ia" evidence="11">
    <location>
        <begin position="12"/>
        <end position="147"/>
    </location>
</feature>
<reference evidence="15" key="1">
    <citation type="journal article" date="2019" name="Int. J. Syst. Evol. Microbiol.">
        <title>The Global Catalogue of Microorganisms (GCM) 10K type strain sequencing project: providing services to taxonomists for standard genome sequencing and annotation.</title>
        <authorList>
            <consortium name="The Broad Institute Genomics Platform"/>
            <consortium name="The Broad Institute Genome Sequencing Center for Infectious Disease"/>
            <person name="Wu L."/>
            <person name="Ma J."/>
        </authorList>
    </citation>
    <scope>NUCLEOTIDE SEQUENCE [LARGE SCALE GENOMIC DNA]</scope>
    <source>
        <strain evidence="15">CGMCC 4.7393</strain>
    </source>
</reference>
<proteinExistence type="inferred from homology"/>
<dbReference type="Gene3D" id="3.40.50.620">
    <property type="entry name" value="HUPs"/>
    <property type="match status" value="3"/>
</dbReference>
<evidence type="ECO:0000313" key="15">
    <source>
        <dbReference type="Proteomes" id="UP001596405"/>
    </source>
</evidence>
<evidence type="ECO:0000256" key="2">
    <source>
        <dbReference type="ARBA" id="ARBA00022490"/>
    </source>
</evidence>
<evidence type="ECO:0000256" key="1">
    <source>
        <dbReference type="ARBA" id="ARBA00005594"/>
    </source>
</evidence>
<name>A0ABW2DSK3_9BACT</name>
<dbReference type="RefSeq" id="WP_074988361.1">
    <property type="nucleotide sequence ID" value="NZ_JBHSYQ010000016.1"/>
</dbReference>
<keyword evidence="6 9" id="KW-0648">Protein biosynthesis</keyword>
<evidence type="ECO:0000313" key="14">
    <source>
        <dbReference type="EMBL" id="MFC6999644.1"/>
    </source>
</evidence>
<feature type="domain" description="Methionyl/Valyl/Leucyl/Isoleucyl-tRNA synthetase anticodon-binding" evidence="12">
    <location>
        <begin position="852"/>
        <end position="965"/>
    </location>
</feature>
<feature type="binding site" evidence="9">
    <location>
        <position position="778"/>
    </location>
    <ligand>
        <name>ATP</name>
        <dbReference type="ChEBI" id="CHEBI:30616"/>
    </ligand>
</feature>
<feature type="short sequence motif" description="'KMSKS' region" evidence="9">
    <location>
        <begin position="775"/>
        <end position="779"/>
    </location>
</feature>
<comment type="caution">
    <text evidence="14">The sequence shown here is derived from an EMBL/GenBank/DDBJ whole genome shotgun (WGS) entry which is preliminary data.</text>
</comment>
<keyword evidence="3 9" id="KW-0436">Ligase</keyword>
<evidence type="ECO:0000256" key="10">
    <source>
        <dbReference type="RuleBase" id="RU363035"/>
    </source>
</evidence>
<keyword evidence="2 9" id="KW-0963">Cytoplasm</keyword>
<keyword evidence="4 9" id="KW-0547">Nucleotide-binding</keyword>
<dbReference type="SUPFAM" id="SSF47323">
    <property type="entry name" value="Anticodon-binding domain of a subclass of class I aminoacyl-tRNA synthetases"/>
    <property type="match status" value="1"/>
</dbReference>
<feature type="domain" description="Aminoacyl-tRNA synthetase class Ia" evidence="11">
    <location>
        <begin position="766"/>
        <end position="801"/>
    </location>
</feature>
<protein>
    <recommendedName>
        <fullName evidence="9">Leucine--tRNA ligase</fullName>
        <ecNumber evidence="9">6.1.1.4</ecNumber>
    </recommendedName>
    <alternativeName>
        <fullName evidence="9">Leucyl-tRNA synthetase</fullName>
        <shortName evidence="9">LeuRS</shortName>
    </alternativeName>
</protein>
<comment type="similarity">
    <text evidence="1 9 10">Belongs to the class-I aminoacyl-tRNA synthetase family.</text>
</comment>
<dbReference type="PROSITE" id="PS00178">
    <property type="entry name" value="AA_TRNA_LIGASE_I"/>
    <property type="match status" value="1"/>
</dbReference>
<dbReference type="InterPro" id="IPR001412">
    <property type="entry name" value="aa-tRNA-synth_I_CS"/>
</dbReference>
<evidence type="ECO:0000259" key="12">
    <source>
        <dbReference type="Pfam" id="PF08264"/>
    </source>
</evidence>
<dbReference type="Pfam" id="PF08264">
    <property type="entry name" value="Anticodon_1"/>
    <property type="match status" value="1"/>
</dbReference>
<dbReference type="SUPFAM" id="SSF52374">
    <property type="entry name" value="Nucleotidylyl transferase"/>
    <property type="match status" value="1"/>
</dbReference>
<dbReference type="Proteomes" id="UP001596405">
    <property type="component" value="Unassembled WGS sequence"/>
</dbReference>
<dbReference type="InterPro" id="IPR025709">
    <property type="entry name" value="Leu_tRNA-synth_edit"/>
</dbReference>
<evidence type="ECO:0000256" key="6">
    <source>
        <dbReference type="ARBA" id="ARBA00022917"/>
    </source>
</evidence>
<dbReference type="InterPro" id="IPR014729">
    <property type="entry name" value="Rossmann-like_a/b/a_fold"/>
</dbReference>
<dbReference type="Pfam" id="PF13603">
    <property type="entry name" value="tRNA-synt_1_2"/>
    <property type="match status" value="1"/>
</dbReference>
<keyword evidence="15" id="KW-1185">Reference proteome</keyword>
<dbReference type="Gene3D" id="3.90.740.10">
    <property type="entry name" value="Valyl/Leucyl/Isoleucyl-tRNA synthetase, editing domain"/>
    <property type="match status" value="1"/>
</dbReference>
<dbReference type="SUPFAM" id="SSF50677">
    <property type="entry name" value="ValRS/IleRS/LeuRS editing domain"/>
    <property type="match status" value="1"/>
</dbReference>
<evidence type="ECO:0000259" key="11">
    <source>
        <dbReference type="Pfam" id="PF00133"/>
    </source>
</evidence>
<organism evidence="14 15">
    <name type="scientific">Rufibacter roseus</name>
    <dbReference type="NCBI Taxonomy" id="1567108"/>
    <lineage>
        <taxon>Bacteria</taxon>
        <taxon>Pseudomonadati</taxon>
        <taxon>Bacteroidota</taxon>
        <taxon>Cytophagia</taxon>
        <taxon>Cytophagales</taxon>
        <taxon>Hymenobacteraceae</taxon>
        <taxon>Rufibacter</taxon>
    </lineage>
</organism>
<dbReference type="HAMAP" id="MF_00049_B">
    <property type="entry name" value="Leu_tRNA_synth_B"/>
    <property type="match status" value="1"/>
</dbReference>
<feature type="domain" description="Leucyl-tRNA synthetase editing" evidence="13">
    <location>
        <begin position="278"/>
        <end position="458"/>
    </location>
</feature>
<comment type="caution">
    <text evidence="9">Lacks conserved residue(s) required for the propagation of feature annotation.</text>
</comment>
<evidence type="ECO:0000259" key="13">
    <source>
        <dbReference type="Pfam" id="PF13603"/>
    </source>
</evidence>
<dbReference type="InterPro" id="IPR009080">
    <property type="entry name" value="tRNAsynth_Ia_anticodon-bd"/>
</dbReference>
<accession>A0ABW2DSK3</accession>
<dbReference type="GO" id="GO:0004823">
    <property type="term" value="F:leucine-tRNA ligase activity"/>
    <property type="evidence" value="ECO:0007669"/>
    <property type="project" value="UniProtKB-EC"/>
</dbReference>
<keyword evidence="5 9" id="KW-0067">ATP-binding</keyword>
<dbReference type="PRINTS" id="PR00985">
    <property type="entry name" value="TRNASYNTHLEU"/>
</dbReference>
<evidence type="ECO:0000256" key="7">
    <source>
        <dbReference type="ARBA" id="ARBA00023146"/>
    </source>
</evidence>
<comment type="subcellular location">
    <subcellularLocation>
        <location evidence="9">Cytoplasm</location>
    </subcellularLocation>
</comment>
<evidence type="ECO:0000256" key="8">
    <source>
        <dbReference type="ARBA" id="ARBA00047469"/>
    </source>
</evidence>
<dbReference type="EC" id="6.1.1.4" evidence="9"/>